<dbReference type="InterPro" id="IPR023801">
    <property type="entry name" value="His_deacetylse_dom"/>
</dbReference>
<comment type="caution">
    <text evidence="3">The sequence shown here is derived from an EMBL/GenBank/DDBJ whole genome shotgun (WGS) entry which is preliminary data.</text>
</comment>
<dbReference type="InterPro" id="IPR023696">
    <property type="entry name" value="Ureohydrolase_dom_sf"/>
</dbReference>
<dbReference type="InterPro" id="IPR000286">
    <property type="entry name" value="HDACs"/>
</dbReference>
<gene>
    <name evidence="3" type="ORF">ACFQU8_03795</name>
</gene>
<name>A0ABW2USR9_9BACI</name>
<organism evidence="3 4">
    <name type="scientific">Lentibacillus kimchii</name>
    <dbReference type="NCBI Taxonomy" id="1542911"/>
    <lineage>
        <taxon>Bacteria</taxon>
        <taxon>Bacillati</taxon>
        <taxon>Bacillota</taxon>
        <taxon>Bacilli</taxon>
        <taxon>Bacillales</taxon>
        <taxon>Bacillaceae</taxon>
        <taxon>Lentibacillus</taxon>
    </lineage>
</organism>
<dbReference type="PANTHER" id="PTHR10625:SF31">
    <property type="entry name" value="HISTONE DEACETYLASE DOMAIN-CONTAINING PROTEIN"/>
    <property type="match status" value="1"/>
</dbReference>
<comment type="similarity">
    <text evidence="1">Belongs to the histone deacetylase family.</text>
</comment>
<dbReference type="Pfam" id="PF00850">
    <property type="entry name" value="Hist_deacetyl"/>
    <property type="match status" value="1"/>
</dbReference>
<dbReference type="Proteomes" id="UP001596620">
    <property type="component" value="Unassembled WGS sequence"/>
</dbReference>
<dbReference type="InterPro" id="IPR037138">
    <property type="entry name" value="His_deacetylse_dom_sf"/>
</dbReference>
<evidence type="ECO:0000259" key="2">
    <source>
        <dbReference type="Pfam" id="PF00850"/>
    </source>
</evidence>
<dbReference type="SUPFAM" id="SSF52768">
    <property type="entry name" value="Arginase/deacetylase"/>
    <property type="match status" value="1"/>
</dbReference>
<proteinExistence type="inferred from homology"/>
<evidence type="ECO:0000313" key="4">
    <source>
        <dbReference type="Proteomes" id="UP001596620"/>
    </source>
</evidence>
<dbReference type="PANTHER" id="PTHR10625">
    <property type="entry name" value="HISTONE DEACETYLASE HDAC1-RELATED"/>
    <property type="match status" value="1"/>
</dbReference>
<protein>
    <submittedName>
        <fullName evidence="3">Class II histone deacetylase</fullName>
    </submittedName>
</protein>
<dbReference type="EMBL" id="JBHTGR010000005">
    <property type="protein sequence ID" value="MFC7746363.1"/>
    <property type="molecule type" value="Genomic_DNA"/>
</dbReference>
<evidence type="ECO:0000256" key="1">
    <source>
        <dbReference type="ARBA" id="ARBA00005947"/>
    </source>
</evidence>
<dbReference type="CDD" id="cd09996">
    <property type="entry name" value="HDAC_classII_1"/>
    <property type="match status" value="1"/>
</dbReference>
<reference evidence="4" key="1">
    <citation type="journal article" date="2019" name="Int. J. Syst. Evol. Microbiol.">
        <title>The Global Catalogue of Microorganisms (GCM) 10K type strain sequencing project: providing services to taxonomists for standard genome sequencing and annotation.</title>
        <authorList>
            <consortium name="The Broad Institute Genomics Platform"/>
            <consortium name="The Broad Institute Genome Sequencing Center for Infectious Disease"/>
            <person name="Wu L."/>
            <person name="Ma J."/>
        </authorList>
    </citation>
    <scope>NUCLEOTIDE SEQUENCE [LARGE SCALE GENOMIC DNA]</scope>
    <source>
        <strain evidence="4">JCM 30234</strain>
    </source>
</reference>
<accession>A0ABW2USR9</accession>
<dbReference type="PRINTS" id="PR01270">
    <property type="entry name" value="HDASUPER"/>
</dbReference>
<feature type="domain" description="Histone deacetylase" evidence="2">
    <location>
        <begin position="36"/>
        <end position="325"/>
    </location>
</feature>
<evidence type="ECO:0000313" key="3">
    <source>
        <dbReference type="EMBL" id="MFC7746363.1"/>
    </source>
</evidence>
<dbReference type="Gene3D" id="3.40.800.20">
    <property type="entry name" value="Histone deacetylase domain"/>
    <property type="match status" value="1"/>
</dbReference>
<sequence length="367" mass="40495">MANKTGFISHESYFWHQTGNGALNLRSGGSVQPDTHAENPETKRRVKNLLERTDFMNKLEPITPRSARRTEVEMNHQSAYIDYVEQLSDAGDGDAGFHATVGPDSFEIALRSAGGAITAIDSVMQDRVQTAYALVRPPGHHAEPDKGAGFCLFNNVAIAANYARKTYGVKRIAIVDWDVHHGNGTETAFYHDPDVLFMSVHQEHIFPKDRGMMTDVGAGDSEGKNVNIELPAGTGNEGYMYTFDNVIEPIIDQFQPELILISAGQDASRFDPLGRMLVTAEGYYNMTVRMKSLAAKHCSGRLVACHEGGYSTAYVPFCTLRIIEALRGETSGIADPFDQGFHEGPIYPHQKEAVHQAVDIQSAYWQL</sequence>
<dbReference type="RefSeq" id="WP_382357847.1">
    <property type="nucleotide sequence ID" value="NZ_JBHTGR010000005.1"/>
</dbReference>
<keyword evidence="4" id="KW-1185">Reference proteome</keyword>